<reference evidence="2 3" key="2">
    <citation type="submission" date="2019-01" db="EMBL/GenBank/DDBJ databases">
        <title>Motilimonas pumilus sp. nov., isolated from the gut of sea cucumber (Apostichopus japonicus).</title>
        <authorList>
            <person name="Wang F.-Q."/>
            <person name="Ren L.-H."/>
            <person name="Lin Y.-W."/>
            <person name="Sun G.-H."/>
            <person name="Du Z.-J."/>
            <person name="Zhao J.-X."/>
            <person name="Liu X.-J."/>
            <person name="Liu L.-J."/>
        </authorList>
    </citation>
    <scope>NUCLEOTIDE SEQUENCE [LARGE SCALE GENOMIC DNA]</scope>
    <source>
        <strain evidence="2 3">PLHSC7-2</strain>
    </source>
</reference>
<dbReference type="Gene3D" id="3.20.20.370">
    <property type="entry name" value="Glycoside hydrolase/deacetylase"/>
    <property type="match status" value="1"/>
</dbReference>
<gene>
    <name evidence="2" type="ORF">D1Z90_02825</name>
</gene>
<organism evidence="2 3">
    <name type="scientific">Motilimonas pumila</name>
    <dbReference type="NCBI Taxonomy" id="2303987"/>
    <lineage>
        <taxon>Bacteria</taxon>
        <taxon>Pseudomonadati</taxon>
        <taxon>Pseudomonadota</taxon>
        <taxon>Gammaproteobacteria</taxon>
        <taxon>Alteromonadales</taxon>
        <taxon>Alteromonadales genera incertae sedis</taxon>
        <taxon>Motilimonas</taxon>
    </lineage>
</organism>
<dbReference type="PROSITE" id="PS51677">
    <property type="entry name" value="NODB"/>
    <property type="match status" value="1"/>
</dbReference>
<dbReference type="CDD" id="cd10917">
    <property type="entry name" value="CE4_NodB_like_6s_7s"/>
    <property type="match status" value="1"/>
</dbReference>
<dbReference type="SUPFAM" id="SSF88713">
    <property type="entry name" value="Glycoside hydrolase/deacetylase"/>
    <property type="match status" value="1"/>
</dbReference>
<evidence type="ECO:0000313" key="2">
    <source>
        <dbReference type="EMBL" id="RJG50429.1"/>
    </source>
</evidence>
<dbReference type="InterPro" id="IPR011330">
    <property type="entry name" value="Glyco_hydro/deAcase_b/a-brl"/>
</dbReference>
<dbReference type="GO" id="GO:0016810">
    <property type="term" value="F:hydrolase activity, acting on carbon-nitrogen (but not peptide) bonds"/>
    <property type="evidence" value="ECO:0007669"/>
    <property type="project" value="InterPro"/>
</dbReference>
<name>A0A418YIJ5_9GAMM</name>
<keyword evidence="3" id="KW-1185">Reference proteome</keyword>
<dbReference type="PROSITE" id="PS51257">
    <property type="entry name" value="PROKAR_LIPOPROTEIN"/>
    <property type="match status" value="1"/>
</dbReference>
<reference evidence="2 3" key="1">
    <citation type="submission" date="2018-09" db="EMBL/GenBank/DDBJ databases">
        <authorList>
            <person name="Wang F."/>
        </authorList>
    </citation>
    <scope>NUCLEOTIDE SEQUENCE [LARGE SCALE GENOMIC DNA]</scope>
    <source>
        <strain evidence="2 3">PLHSC7-2</strain>
    </source>
</reference>
<dbReference type="PANTHER" id="PTHR10587">
    <property type="entry name" value="GLYCOSYL TRANSFERASE-RELATED"/>
    <property type="match status" value="1"/>
</dbReference>
<dbReference type="Proteomes" id="UP000283255">
    <property type="component" value="Unassembled WGS sequence"/>
</dbReference>
<sequence length="492" mass="54459">MRLVWILIWTCLMSGCGGGGGGNSANNTAIPYTPEVASGLQYLDRSYALLPSELIANHVYLADDEEFDLAEVEAVLAQVQQQALAPLGNKTASKNAPILIRSGVTATGDEAIYHQNGYIVVELSQAQADEAMIGSQFVKSLVLQKRHQLGFSSERLFEQLFSLALYHHTAMQLQLRIANTLPELDDSTHYQALSALNESSSVEQKRWLEGDDDLIENTGVALFSEALKHYMLDHPGSDLWSSLSVPSEDVAEYLVAEFLPREVKTQFSIRTEADGGGDYQQQAYDYTGAYYLEGFHFDKTVALTFDDGPSPGYTEQVLDILSRHQIKATFFVLGNQISMYPEMLVDIHQAGHVVANHTWDHPDSTGFTHSSDLWAEQISPTNAIIQDILGFEPLLFRPPYGSIKGEQIQYLANRGMRTINWSIDPRDWDTQNNDSEDVSNAVIQHIHAGGIILLHDATDVTVDSLEAIITDYKAQGYEFVTLGKLLGLGVAR</sequence>
<dbReference type="InterPro" id="IPR050248">
    <property type="entry name" value="Polysacc_deacetylase_ArnD"/>
</dbReference>
<dbReference type="GO" id="GO:0005975">
    <property type="term" value="P:carbohydrate metabolic process"/>
    <property type="evidence" value="ECO:0007669"/>
    <property type="project" value="InterPro"/>
</dbReference>
<feature type="domain" description="NodB homology" evidence="1">
    <location>
        <begin position="299"/>
        <end position="480"/>
    </location>
</feature>
<accession>A0A418YIJ5</accession>
<evidence type="ECO:0000259" key="1">
    <source>
        <dbReference type="PROSITE" id="PS51677"/>
    </source>
</evidence>
<dbReference type="InterPro" id="IPR002509">
    <property type="entry name" value="NODB_dom"/>
</dbReference>
<comment type="caution">
    <text evidence="2">The sequence shown here is derived from an EMBL/GenBank/DDBJ whole genome shotgun (WGS) entry which is preliminary data.</text>
</comment>
<proteinExistence type="predicted"/>
<dbReference type="EMBL" id="QZCH01000002">
    <property type="protein sequence ID" value="RJG50429.1"/>
    <property type="molecule type" value="Genomic_DNA"/>
</dbReference>
<dbReference type="Pfam" id="PF01522">
    <property type="entry name" value="Polysacc_deac_1"/>
    <property type="match status" value="1"/>
</dbReference>
<dbReference type="AlphaFoldDB" id="A0A418YIJ5"/>
<protein>
    <submittedName>
        <fullName evidence="2">Polysaccharide deacetylase family protein</fullName>
    </submittedName>
</protein>
<evidence type="ECO:0000313" key="3">
    <source>
        <dbReference type="Proteomes" id="UP000283255"/>
    </source>
</evidence>